<feature type="compositionally biased region" description="Acidic residues" evidence="1">
    <location>
        <begin position="9"/>
        <end position="23"/>
    </location>
</feature>
<comment type="caution">
    <text evidence="2">The sequence shown here is derived from an EMBL/GenBank/DDBJ whole genome shotgun (WGS) entry which is preliminary data.</text>
</comment>
<dbReference type="Proteomes" id="UP001194696">
    <property type="component" value="Unassembled WGS sequence"/>
</dbReference>
<evidence type="ECO:0000313" key="2">
    <source>
        <dbReference type="EMBL" id="KAG0292570.1"/>
    </source>
</evidence>
<proteinExistence type="predicted"/>
<organism evidence="2 3">
    <name type="scientific">Linnemannia gamsii</name>
    <dbReference type="NCBI Taxonomy" id="64522"/>
    <lineage>
        <taxon>Eukaryota</taxon>
        <taxon>Fungi</taxon>
        <taxon>Fungi incertae sedis</taxon>
        <taxon>Mucoromycota</taxon>
        <taxon>Mortierellomycotina</taxon>
        <taxon>Mortierellomycetes</taxon>
        <taxon>Mortierellales</taxon>
        <taxon>Mortierellaceae</taxon>
        <taxon>Linnemannia</taxon>
    </lineage>
</organism>
<name>A0ABQ7K683_9FUNG</name>
<accession>A0ABQ7K683</accession>
<evidence type="ECO:0000313" key="3">
    <source>
        <dbReference type="Proteomes" id="UP001194696"/>
    </source>
</evidence>
<protein>
    <submittedName>
        <fullName evidence="2">Uncharacterized protein</fullName>
    </submittedName>
</protein>
<feature type="region of interest" description="Disordered" evidence="1">
    <location>
        <begin position="1"/>
        <end position="35"/>
    </location>
</feature>
<evidence type="ECO:0000256" key="1">
    <source>
        <dbReference type="SAM" id="MobiDB-lite"/>
    </source>
</evidence>
<reference evidence="2 3" key="1">
    <citation type="journal article" date="2020" name="Fungal Divers.">
        <title>Resolving the Mortierellaceae phylogeny through synthesis of multi-gene phylogenetics and phylogenomics.</title>
        <authorList>
            <person name="Vandepol N."/>
            <person name="Liber J."/>
            <person name="Desiro A."/>
            <person name="Na H."/>
            <person name="Kennedy M."/>
            <person name="Barry K."/>
            <person name="Grigoriev I.V."/>
            <person name="Miller A.N."/>
            <person name="O'Donnell K."/>
            <person name="Stajich J.E."/>
            <person name="Bonito G."/>
        </authorList>
    </citation>
    <scope>NUCLEOTIDE SEQUENCE [LARGE SCALE GENOMIC DNA]</scope>
    <source>
        <strain evidence="2 3">AD045</strain>
    </source>
</reference>
<keyword evidence="3" id="KW-1185">Reference proteome</keyword>
<gene>
    <name evidence="2" type="ORF">BGZ96_003993</name>
</gene>
<dbReference type="EMBL" id="JAAAIM010000192">
    <property type="protein sequence ID" value="KAG0292570.1"/>
    <property type="molecule type" value="Genomic_DNA"/>
</dbReference>
<sequence>MGLQPGDETASEDENEDDVDGEEGEPKGWSKKGAASVSVSMWARIPTGIAHILLAMDISAKS</sequence>